<organism evidence="2 3">
    <name type="scientific">Thalassotalea euphylliae</name>
    <dbReference type="NCBI Taxonomy" id="1655234"/>
    <lineage>
        <taxon>Bacteria</taxon>
        <taxon>Pseudomonadati</taxon>
        <taxon>Pseudomonadota</taxon>
        <taxon>Gammaproteobacteria</taxon>
        <taxon>Alteromonadales</taxon>
        <taxon>Colwelliaceae</taxon>
        <taxon>Thalassotalea</taxon>
    </lineage>
</organism>
<dbReference type="InterPro" id="IPR034660">
    <property type="entry name" value="DinB/YfiT-like"/>
</dbReference>
<dbReference type="OrthoDB" id="1162179at2"/>
<name>A0A3E0TLS3_9GAMM</name>
<dbReference type="PANTHER" id="PTHR39473">
    <property type="match status" value="1"/>
</dbReference>
<sequence>MKLYHLQLHLITKFIFLCERVSLKERSIKRHKVYRVFGVVQRDFVATIQQGIDFLSGLSQTQYTTVPDGFLSAIGGHIRHIVDHFVALEFALESSLVNYELRQRNSPMERDLAQALARLEQLKTWLSALPDSVFTQSVEVQADVGIGTDNVMSVQSTFGRELMFACSHAIHHYATMKAIHLTFGGESSVQFGLAPSTASYMRQQDSTQS</sequence>
<accession>A0A3E0TLS3</accession>
<dbReference type="Pfam" id="PF12867">
    <property type="entry name" value="DinB_2"/>
    <property type="match status" value="1"/>
</dbReference>
<feature type="domain" description="DinB-like" evidence="1">
    <location>
        <begin position="53"/>
        <end position="176"/>
    </location>
</feature>
<evidence type="ECO:0000259" key="1">
    <source>
        <dbReference type="Pfam" id="PF12867"/>
    </source>
</evidence>
<dbReference type="Proteomes" id="UP000256478">
    <property type="component" value="Unassembled WGS sequence"/>
</dbReference>
<dbReference type="Gene3D" id="1.20.120.450">
    <property type="entry name" value="dinb family like domain"/>
    <property type="match status" value="1"/>
</dbReference>
<comment type="caution">
    <text evidence="2">The sequence shown here is derived from an EMBL/GenBank/DDBJ whole genome shotgun (WGS) entry which is preliminary data.</text>
</comment>
<gene>
    <name evidence="2" type="ORF">DXX93_02200</name>
</gene>
<dbReference type="EMBL" id="QUOU01000001">
    <property type="protein sequence ID" value="REL25476.1"/>
    <property type="molecule type" value="Genomic_DNA"/>
</dbReference>
<reference evidence="2 3" key="1">
    <citation type="submission" date="2018-08" db="EMBL/GenBank/DDBJ databases">
        <title>Thalassotalea euphylliae genome.</title>
        <authorList>
            <person name="Summers S."/>
            <person name="Rice S.A."/>
            <person name="Freckelton M.L."/>
            <person name="Nedved B.T."/>
            <person name="Hadfield M.G."/>
        </authorList>
    </citation>
    <scope>NUCLEOTIDE SEQUENCE [LARGE SCALE GENOMIC DNA]</scope>
    <source>
        <strain evidence="2 3">H1</strain>
    </source>
</reference>
<dbReference type="InterPro" id="IPR024775">
    <property type="entry name" value="DinB-like"/>
</dbReference>
<dbReference type="PANTHER" id="PTHR39473:SF1">
    <property type="entry name" value="DINB-LIKE DOMAIN-CONTAINING PROTEIN"/>
    <property type="match status" value="1"/>
</dbReference>
<protein>
    <submittedName>
        <fullName evidence="2">DinB family protein</fullName>
    </submittedName>
</protein>
<dbReference type="SUPFAM" id="SSF109854">
    <property type="entry name" value="DinB/YfiT-like putative metalloenzymes"/>
    <property type="match status" value="1"/>
</dbReference>
<evidence type="ECO:0000313" key="3">
    <source>
        <dbReference type="Proteomes" id="UP000256478"/>
    </source>
</evidence>
<dbReference type="AlphaFoldDB" id="A0A3E0TLS3"/>
<evidence type="ECO:0000313" key="2">
    <source>
        <dbReference type="EMBL" id="REL25476.1"/>
    </source>
</evidence>
<proteinExistence type="predicted"/>